<name>A0A0F8YP45_9ZZZZ</name>
<dbReference type="EMBL" id="LAZR01052355">
    <property type="protein sequence ID" value="KKK83157.1"/>
    <property type="molecule type" value="Genomic_DNA"/>
</dbReference>
<comment type="caution">
    <text evidence="1">The sequence shown here is derived from an EMBL/GenBank/DDBJ whole genome shotgun (WGS) entry which is preliminary data.</text>
</comment>
<protein>
    <submittedName>
        <fullName evidence="1">Uncharacterized protein</fullName>
    </submittedName>
</protein>
<dbReference type="AlphaFoldDB" id="A0A0F8YP45"/>
<gene>
    <name evidence="1" type="ORF">LCGC14_2796240</name>
</gene>
<proteinExistence type="predicted"/>
<organism evidence="1">
    <name type="scientific">marine sediment metagenome</name>
    <dbReference type="NCBI Taxonomy" id="412755"/>
    <lineage>
        <taxon>unclassified sequences</taxon>
        <taxon>metagenomes</taxon>
        <taxon>ecological metagenomes</taxon>
    </lineage>
</organism>
<reference evidence="1" key="1">
    <citation type="journal article" date="2015" name="Nature">
        <title>Complex archaea that bridge the gap between prokaryotes and eukaryotes.</title>
        <authorList>
            <person name="Spang A."/>
            <person name="Saw J.H."/>
            <person name="Jorgensen S.L."/>
            <person name="Zaremba-Niedzwiedzka K."/>
            <person name="Martijn J."/>
            <person name="Lind A.E."/>
            <person name="van Eijk R."/>
            <person name="Schleper C."/>
            <person name="Guy L."/>
            <person name="Ettema T.J."/>
        </authorList>
    </citation>
    <scope>NUCLEOTIDE SEQUENCE</scope>
</reference>
<evidence type="ECO:0000313" key="1">
    <source>
        <dbReference type="EMBL" id="KKK83157.1"/>
    </source>
</evidence>
<feature type="non-terminal residue" evidence="1">
    <location>
        <position position="35"/>
    </location>
</feature>
<accession>A0A0F8YP45</accession>
<sequence length="35" mass="4061">MDYKARTAARYAAYYEKVFPVAFKNAHVGQTTEYV</sequence>